<proteinExistence type="inferred from homology"/>
<dbReference type="InterPro" id="IPR029045">
    <property type="entry name" value="ClpP/crotonase-like_dom_sf"/>
</dbReference>
<accession>A0A497E4C7</accession>
<dbReference type="CDD" id="cd06782">
    <property type="entry name" value="cpPDZ_CPP-like"/>
    <property type="match status" value="1"/>
</dbReference>
<dbReference type="CDD" id="cd07560">
    <property type="entry name" value="Peptidase_S41_CPP"/>
    <property type="match status" value="1"/>
</dbReference>
<dbReference type="PANTHER" id="PTHR32060">
    <property type="entry name" value="TAIL-SPECIFIC PROTEASE"/>
    <property type="match status" value="1"/>
</dbReference>
<dbReference type="SUPFAM" id="SSF52096">
    <property type="entry name" value="ClpP/crotonase"/>
    <property type="match status" value="1"/>
</dbReference>
<dbReference type="InterPro" id="IPR055210">
    <property type="entry name" value="CtpA/B_N"/>
</dbReference>
<organism evidence="8 9">
    <name type="scientific">Aerophobetes bacterium</name>
    <dbReference type="NCBI Taxonomy" id="2030807"/>
    <lineage>
        <taxon>Bacteria</taxon>
        <taxon>Candidatus Aerophobota</taxon>
    </lineage>
</organism>
<dbReference type="Proteomes" id="UP000279422">
    <property type="component" value="Unassembled WGS sequence"/>
</dbReference>
<evidence type="ECO:0000313" key="8">
    <source>
        <dbReference type="EMBL" id="RLE09687.1"/>
    </source>
</evidence>
<dbReference type="Pfam" id="PF03572">
    <property type="entry name" value="Peptidase_S41"/>
    <property type="match status" value="1"/>
</dbReference>
<keyword evidence="4 5" id="KW-0720">Serine protease</keyword>
<evidence type="ECO:0000256" key="6">
    <source>
        <dbReference type="SAM" id="Phobius"/>
    </source>
</evidence>
<dbReference type="GO" id="GO:0006508">
    <property type="term" value="P:proteolysis"/>
    <property type="evidence" value="ECO:0007669"/>
    <property type="project" value="UniProtKB-KW"/>
</dbReference>
<dbReference type="InterPro" id="IPR036034">
    <property type="entry name" value="PDZ_sf"/>
</dbReference>
<keyword evidence="3 5" id="KW-0378">Hydrolase</keyword>
<keyword evidence="2 5" id="KW-0645">Protease</keyword>
<evidence type="ECO:0000256" key="4">
    <source>
        <dbReference type="ARBA" id="ARBA00022825"/>
    </source>
</evidence>
<dbReference type="Gene3D" id="2.30.42.10">
    <property type="match status" value="1"/>
</dbReference>
<dbReference type="Gene3D" id="3.30.750.44">
    <property type="match status" value="1"/>
</dbReference>
<evidence type="ECO:0000256" key="3">
    <source>
        <dbReference type="ARBA" id="ARBA00022801"/>
    </source>
</evidence>
<feature type="domain" description="PDZ" evidence="7">
    <location>
        <begin position="99"/>
        <end position="169"/>
    </location>
</feature>
<reference evidence="8 9" key="1">
    <citation type="submission" date="2018-06" db="EMBL/GenBank/DDBJ databases">
        <title>Extensive metabolic versatility and redundancy in microbially diverse, dynamic hydrothermal sediments.</title>
        <authorList>
            <person name="Dombrowski N."/>
            <person name="Teske A."/>
            <person name="Baker B.J."/>
        </authorList>
    </citation>
    <scope>NUCLEOTIDE SEQUENCE [LARGE SCALE GENOMIC DNA]</scope>
    <source>
        <strain evidence="8">B47_G16</strain>
    </source>
</reference>
<dbReference type="PANTHER" id="PTHR32060:SF30">
    <property type="entry name" value="CARBOXY-TERMINAL PROCESSING PROTEASE CTPA"/>
    <property type="match status" value="1"/>
</dbReference>
<dbReference type="PROSITE" id="PS50106">
    <property type="entry name" value="PDZ"/>
    <property type="match status" value="1"/>
</dbReference>
<evidence type="ECO:0000259" key="7">
    <source>
        <dbReference type="PROSITE" id="PS50106"/>
    </source>
</evidence>
<dbReference type="InterPro" id="IPR004447">
    <property type="entry name" value="Peptidase_S41A"/>
</dbReference>
<keyword evidence="6" id="KW-1133">Transmembrane helix</keyword>
<dbReference type="InterPro" id="IPR041489">
    <property type="entry name" value="PDZ_6"/>
</dbReference>
<dbReference type="GO" id="GO:0004175">
    <property type="term" value="F:endopeptidase activity"/>
    <property type="evidence" value="ECO:0007669"/>
    <property type="project" value="TreeGrafter"/>
</dbReference>
<feature type="transmembrane region" description="Helical" evidence="6">
    <location>
        <begin position="7"/>
        <end position="27"/>
    </location>
</feature>
<dbReference type="InterPro" id="IPR001478">
    <property type="entry name" value="PDZ"/>
</dbReference>
<evidence type="ECO:0000256" key="5">
    <source>
        <dbReference type="RuleBase" id="RU004404"/>
    </source>
</evidence>
<dbReference type="Pfam" id="PF22694">
    <property type="entry name" value="CtpB_N-like"/>
    <property type="match status" value="1"/>
</dbReference>
<name>A0A497E4C7_UNCAE</name>
<dbReference type="FunFam" id="3.90.226.10:FF:000029">
    <property type="entry name" value="Peptidase, S41 family"/>
    <property type="match status" value="1"/>
</dbReference>
<gene>
    <name evidence="8" type="ORF">DRJ00_03615</name>
</gene>
<dbReference type="SMART" id="SM00228">
    <property type="entry name" value="PDZ"/>
    <property type="match status" value="1"/>
</dbReference>
<comment type="similarity">
    <text evidence="1 5">Belongs to the peptidase S41A family.</text>
</comment>
<evidence type="ECO:0000256" key="2">
    <source>
        <dbReference type="ARBA" id="ARBA00022670"/>
    </source>
</evidence>
<dbReference type="FunFam" id="2.30.42.10:FF:000063">
    <property type="entry name" value="Peptidase, S41 family"/>
    <property type="match status" value="1"/>
</dbReference>
<sequence length="456" mass="50691">MKRERYFLIVSIIIITLTFGGIFFTGVQAEDENDIFSELGPFLRAYQAIQSRYIKEVDPSKLIEGAIKGMMESLEDPHSYWLDPRSFEDERIRREGRVGGTGMVITIENGSLTVVSCIEETPASQAGIHPGDKIIKINGDPTEGIGLPEAADKLRGSPGTEVTVTIQREGVEEPLEFTLTRVIYKIPNIKKRLLDGNIGYLKITEFMDKNTAEDVKSALVELQNKKITGLILDLRDNPGGLFSQAVKVADEFLSSGVIVSVRGRNPSEDDVQYAHPGGTALKIPLVVLINRNSASASEIVAGAIKDHKRGILLGTRTFGKGTVQLDIPLEDKGAIHLTVAKYYTSSGKCIEGLGIEPDIRVEAFSPSEEEKEILAKLRKSKCVEEFLAKHPSWEKEDLCPLMDELSREEVYVDEELLKRVLREKDEDKENDILNDLQLRQAMEILKALEVLKGVQK</sequence>
<evidence type="ECO:0000256" key="1">
    <source>
        <dbReference type="ARBA" id="ARBA00009179"/>
    </source>
</evidence>
<dbReference type="SUPFAM" id="SSF50156">
    <property type="entry name" value="PDZ domain-like"/>
    <property type="match status" value="1"/>
</dbReference>
<dbReference type="GO" id="GO:0008236">
    <property type="term" value="F:serine-type peptidase activity"/>
    <property type="evidence" value="ECO:0007669"/>
    <property type="project" value="UniProtKB-KW"/>
</dbReference>
<comment type="caution">
    <text evidence="8">The sequence shown here is derived from an EMBL/GenBank/DDBJ whole genome shotgun (WGS) entry which is preliminary data.</text>
</comment>
<dbReference type="GO" id="GO:0007165">
    <property type="term" value="P:signal transduction"/>
    <property type="evidence" value="ECO:0007669"/>
    <property type="project" value="TreeGrafter"/>
</dbReference>
<evidence type="ECO:0000313" key="9">
    <source>
        <dbReference type="Proteomes" id="UP000279422"/>
    </source>
</evidence>
<dbReference type="Pfam" id="PF17820">
    <property type="entry name" value="PDZ_6"/>
    <property type="match status" value="1"/>
</dbReference>
<protein>
    <submittedName>
        <fullName evidence="8">Peptidase S41</fullName>
    </submittedName>
</protein>
<dbReference type="EMBL" id="QMPZ01000034">
    <property type="protein sequence ID" value="RLE09687.1"/>
    <property type="molecule type" value="Genomic_DNA"/>
</dbReference>
<keyword evidence="6" id="KW-0472">Membrane</keyword>
<dbReference type="SMART" id="SM00245">
    <property type="entry name" value="TSPc"/>
    <property type="match status" value="1"/>
</dbReference>
<dbReference type="NCBIfam" id="TIGR00225">
    <property type="entry name" value="prc"/>
    <property type="match status" value="1"/>
</dbReference>
<dbReference type="Gene3D" id="3.90.226.10">
    <property type="entry name" value="2-enoyl-CoA Hydratase, Chain A, domain 1"/>
    <property type="match status" value="1"/>
</dbReference>
<dbReference type="InterPro" id="IPR005151">
    <property type="entry name" value="Tail-specific_protease"/>
</dbReference>
<keyword evidence="6" id="KW-0812">Transmembrane</keyword>
<dbReference type="AlphaFoldDB" id="A0A497E4C7"/>
<dbReference type="GO" id="GO:0030288">
    <property type="term" value="C:outer membrane-bounded periplasmic space"/>
    <property type="evidence" value="ECO:0007669"/>
    <property type="project" value="TreeGrafter"/>
</dbReference>